<keyword evidence="2 3" id="KW-0472">Membrane</keyword>
<dbReference type="EMBL" id="JAFBEB010000001">
    <property type="protein sequence ID" value="MBM7588645.1"/>
    <property type="molecule type" value="Genomic_DNA"/>
</dbReference>
<feature type="transmembrane region" description="Helical" evidence="3">
    <location>
        <begin position="387"/>
        <end position="404"/>
    </location>
</feature>
<dbReference type="PIRSF" id="PIRSF005690">
    <property type="entry name" value="GerBA"/>
    <property type="match status" value="1"/>
</dbReference>
<keyword evidence="3" id="KW-1133">Transmembrane helix</keyword>
<dbReference type="GO" id="GO:0009847">
    <property type="term" value="P:spore germination"/>
    <property type="evidence" value="ECO:0007669"/>
    <property type="project" value="InterPro"/>
</dbReference>
<evidence type="ECO:0000256" key="1">
    <source>
        <dbReference type="ARBA" id="ARBA00005278"/>
    </source>
</evidence>
<dbReference type="GO" id="GO:0016020">
    <property type="term" value="C:membrane"/>
    <property type="evidence" value="ECO:0007669"/>
    <property type="project" value="InterPro"/>
</dbReference>
<evidence type="ECO:0000313" key="5">
    <source>
        <dbReference type="Proteomes" id="UP000717624"/>
    </source>
</evidence>
<dbReference type="PANTHER" id="PTHR22550:SF9">
    <property type="entry name" value="STAGE V SPORULATION PROTEIN AF"/>
    <property type="match status" value="1"/>
</dbReference>
<dbReference type="InterPro" id="IPR050768">
    <property type="entry name" value="UPF0353/GerABKA_families"/>
</dbReference>
<evidence type="ECO:0000313" key="4">
    <source>
        <dbReference type="EMBL" id="MBM7588645.1"/>
    </source>
</evidence>
<dbReference type="InterPro" id="IPR004995">
    <property type="entry name" value="Spore_Ger"/>
</dbReference>
<dbReference type="Pfam" id="PF03323">
    <property type="entry name" value="GerA"/>
    <property type="match status" value="1"/>
</dbReference>
<feature type="transmembrane region" description="Helical" evidence="3">
    <location>
        <begin position="361"/>
        <end position="380"/>
    </location>
</feature>
<reference evidence="4" key="1">
    <citation type="submission" date="2021-01" db="EMBL/GenBank/DDBJ databases">
        <title>Genomic Encyclopedia of Type Strains, Phase IV (KMG-IV): sequencing the most valuable type-strain genomes for metagenomic binning, comparative biology and taxonomic classification.</title>
        <authorList>
            <person name="Goeker M."/>
        </authorList>
    </citation>
    <scope>NUCLEOTIDE SEQUENCE</scope>
    <source>
        <strain evidence="4">DSM 25523</strain>
    </source>
</reference>
<dbReference type="Proteomes" id="UP000717624">
    <property type="component" value="Unassembled WGS sequence"/>
</dbReference>
<feature type="transmembrane region" description="Helical" evidence="3">
    <location>
        <begin position="293"/>
        <end position="313"/>
    </location>
</feature>
<dbReference type="PANTHER" id="PTHR22550">
    <property type="entry name" value="SPORE GERMINATION PROTEIN"/>
    <property type="match status" value="1"/>
</dbReference>
<accession>A0A939BN95</accession>
<dbReference type="RefSeq" id="WP_204516383.1">
    <property type="nucleotide sequence ID" value="NZ_BAABIN010000009.1"/>
</dbReference>
<proteinExistence type="inferred from homology"/>
<comment type="caution">
    <text evidence="4">The sequence shown here is derived from an EMBL/GenBank/DDBJ whole genome shotgun (WGS) entry which is preliminary data.</text>
</comment>
<organism evidence="4 5">
    <name type="scientific">Brevibacillus fulvus</name>
    <dbReference type="NCBI Taxonomy" id="1125967"/>
    <lineage>
        <taxon>Bacteria</taxon>
        <taxon>Bacillati</taxon>
        <taxon>Bacillota</taxon>
        <taxon>Bacilli</taxon>
        <taxon>Bacillales</taxon>
        <taxon>Paenibacillaceae</taxon>
        <taxon>Brevibacillus</taxon>
    </lineage>
</organism>
<evidence type="ECO:0000256" key="3">
    <source>
        <dbReference type="SAM" id="Phobius"/>
    </source>
</evidence>
<comment type="similarity">
    <text evidence="1">Belongs to the GerABKA family.</text>
</comment>
<keyword evidence="3" id="KW-0812">Transmembrane</keyword>
<protein>
    <submittedName>
        <fullName evidence="4">Stage V sporulation protein AF</fullName>
    </submittedName>
</protein>
<keyword evidence="5" id="KW-1185">Reference proteome</keyword>
<gene>
    <name evidence="4" type="ORF">JOD01_000231</name>
</gene>
<dbReference type="AlphaFoldDB" id="A0A939BN95"/>
<evidence type="ECO:0000256" key="2">
    <source>
        <dbReference type="ARBA" id="ARBA00023136"/>
    </source>
</evidence>
<sequence>MATGTTGKLPISEQAEQNKEQLNSKLGVGVTFDVAQHEFNIGQKKIFLYYINGFADNALVTQILRDLNNLQEQDMQSNVYEKLYHQYIPFFQLATVKLIDEFIDKLLVGQVGLIIDGESKAIIMDAKTYPGRQPEEPDTERVVRGAHDGFTETLVINTALTRRRIRDERLRFEVLQIGSRSKTDVAIAYLDQVANPRLIETIKDKLKSVQIDGVPMAEKTVEEFILGHSLNPFPLVRYTERPDVAAIHLLEGHVLVYVDTSPSVMITPTTYFHHVQHAEEYRQRPVVGAYLRWVRFFGILASIFLLPLWLLLAQNPHYIPEALDFIGIKKMGKVPLVAQFLFAEVGLDLMRMAAIHTPTPLATAMGLIAAILIGEVAINVGLFSPEVILYLAIAAIGTFATPSYELSLANRLVRIFLVIMVGLFSVPGFVVGIFLVLLTLALTRSLDTPYLWPLIPFDGKALKGILVRLAVPIGNSKRPAIVKSRNPYRE</sequence>
<name>A0A939BN95_9BACL</name>
<feature type="transmembrane region" description="Helical" evidence="3">
    <location>
        <begin position="416"/>
        <end position="442"/>
    </location>
</feature>